<gene>
    <name evidence="1" type="ORF">KIL84_004370</name>
</gene>
<dbReference type="AlphaFoldDB" id="A0A9D4B688"/>
<dbReference type="EMBL" id="JAHDVG010000466">
    <property type="protein sequence ID" value="KAH1182878.1"/>
    <property type="molecule type" value="Genomic_DNA"/>
</dbReference>
<dbReference type="Proteomes" id="UP000827986">
    <property type="component" value="Unassembled WGS sequence"/>
</dbReference>
<evidence type="ECO:0000313" key="1">
    <source>
        <dbReference type="EMBL" id="KAH1182878.1"/>
    </source>
</evidence>
<organism evidence="1 2">
    <name type="scientific">Mauremys mutica</name>
    <name type="common">yellowpond turtle</name>
    <dbReference type="NCBI Taxonomy" id="74926"/>
    <lineage>
        <taxon>Eukaryota</taxon>
        <taxon>Metazoa</taxon>
        <taxon>Chordata</taxon>
        <taxon>Craniata</taxon>
        <taxon>Vertebrata</taxon>
        <taxon>Euteleostomi</taxon>
        <taxon>Archelosauria</taxon>
        <taxon>Testudinata</taxon>
        <taxon>Testudines</taxon>
        <taxon>Cryptodira</taxon>
        <taxon>Durocryptodira</taxon>
        <taxon>Testudinoidea</taxon>
        <taxon>Geoemydidae</taxon>
        <taxon>Geoemydinae</taxon>
        <taxon>Mauremys</taxon>
    </lineage>
</organism>
<protein>
    <submittedName>
        <fullName evidence="1">Uncharacterized protein</fullName>
    </submittedName>
</protein>
<comment type="caution">
    <text evidence="1">The sequence shown here is derived from an EMBL/GenBank/DDBJ whole genome shotgun (WGS) entry which is preliminary data.</text>
</comment>
<accession>A0A9D4B688</accession>
<proteinExistence type="predicted"/>
<reference evidence="1" key="1">
    <citation type="submission" date="2021-09" db="EMBL/GenBank/DDBJ databases">
        <title>The genome of Mauremys mutica provides insights into the evolution of semi-aquatic lifestyle.</title>
        <authorList>
            <person name="Gong S."/>
            <person name="Gao Y."/>
        </authorList>
    </citation>
    <scope>NUCLEOTIDE SEQUENCE</scope>
    <source>
        <strain evidence="1">MM-2020</strain>
        <tissue evidence="1">Muscle</tissue>
    </source>
</reference>
<keyword evidence="2" id="KW-1185">Reference proteome</keyword>
<evidence type="ECO:0000313" key="2">
    <source>
        <dbReference type="Proteomes" id="UP000827986"/>
    </source>
</evidence>
<sequence>MEPLSVSGALLKLNRLHSGQNQGAIWCSQRPIGGAYKQRTPALYLTTVPCAGPEMVPDREGENGLWFGMCVTGNSFLLLTGVKVLKIPAALCLSSSVLTSYQIEGLRTQKTNASVWLPVAGFP</sequence>
<name>A0A9D4B688_9SAUR</name>